<dbReference type="GO" id="GO:0005886">
    <property type="term" value="C:plasma membrane"/>
    <property type="evidence" value="ECO:0007669"/>
    <property type="project" value="TreeGrafter"/>
</dbReference>
<dbReference type="SUPFAM" id="SSF103657">
    <property type="entry name" value="BAR/IMD domain-like"/>
    <property type="match status" value="1"/>
</dbReference>
<feature type="region of interest" description="Disordered" evidence="6">
    <location>
        <begin position="173"/>
        <end position="195"/>
    </location>
</feature>
<evidence type="ECO:0000256" key="6">
    <source>
        <dbReference type="SAM" id="MobiDB-lite"/>
    </source>
</evidence>
<feature type="domain" description="F-BAR" evidence="8">
    <location>
        <begin position="9"/>
        <end position="305"/>
    </location>
</feature>
<dbReference type="PROSITE" id="PS51741">
    <property type="entry name" value="F_BAR"/>
    <property type="match status" value="1"/>
</dbReference>
<evidence type="ECO:0000256" key="3">
    <source>
        <dbReference type="PROSITE-ProRule" id="PRU00192"/>
    </source>
</evidence>
<dbReference type="InterPro" id="IPR036028">
    <property type="entry name" value="SH3-like_dom_sf"/>
</dbReference>
<evidence type="ECO:0000256" key="5">
    <source>
        <dbReference type="SAM" id="Coils"/>
    </source>
</evidence>
<dbReference type="GO" id="GO:0005768">
    <property type="term" value="C:endosome"/>
    <property type="evidence" value="ECO:0007669"/>
    <property type="project" value="TreeGrafter"/>
</dbReference>
<dbReference type="InterPro" id="IPR031160">
    <property type="entry name" value="F_BAR_dom"/>
</dbReference>
<dbReference type="SUPFAM" id="SSF50044">
    <property type="entry name" value="SH3-domain"/>
    <property type="match status" value="1"/>
</dbReference>
<dbReference type="GO" id="GO:0007010">
    <property type="term" value="P:cytoskeleton organization"/>
    <property type="evidence" value="ECO:0007669"/>
    <property type="project" value="TreeGrafter"/>
</dbReference>
<evidence type="ECO:0000313" key="10">
    <source>
        <dbReference type="WBParaSite" id="TREG1_50680.2"/>
    </source>
</evidence>
<dbReference type="SMART" id="SM00055">
    <property type="entry name" value="FCH"/>
    <property type="match status" value="1"/>
</dbReference>
<dbReference type="CDD" id="cd11843">
    <property type="entry name" value="SH3_PACSIN"/>
    <property type="match status" value="1"/>
</dbReference>
<protein>
    <recommendedName>
        <fullName evidence="11">SH3 domain-containing protein</fullName>
    </recommendedName>
</protein>
<organism evidence="9 10">
    <name type="scientific">Trichobilharzia regenti</name>
    <name type="common">Nasal bird schistosome</name>
    <dbReference type="NCBI Taxonomy" id="157069"/>
    <lineage>
        <taxon>Eukaryota</taxon>
        <taxon>Metazoa</taxon>
        <taxon>Spiralia</taxon>
        <taxon>Lophotrochozoa</taxon>
        <taxon>Platyhelminthes</taxon>
        <taxon>Trematoda</taxon>
        <taxon>Digenea</taxon>
        <taxon>Strigeidida</taxon>
        <taxon>Schistosomatoidea</taxon>
        <taxon>Schistosomatidae</taxon>
        <taxon>Trichobilharzia</taxon>
    </lineage>
</organism>
<dbReference type="Pfam" id="PF00611">
    <property type="entry name" value="FCH"/>
    <property type="match status" value="1"/>
</dbReference>
<dbReference type="PANTHER" id="PTHR23065">
    <property type="entry name" value="PROLINE-SERINE-THREONINE PHOSPHATASE INTERACTING PROTEIN 1"/>
    <property type="match status" value="1"/>
</dbReference>
<dbReference type="InterPro" id="IPR027267">
    <property type="entry name" value="AH/BAR_dom_sf"/>
</dbReference>
<proteinExistence type="predicted"/>
<dbReference type="PANTHER" id="PTHR23065:SF11">
    <property type="entry name" value="SYNDAPIN, ISOFORM C"/>
    <property type="match status" value="1"/>
</dbReference>
<reference evidence="9" key="1">
    <citation type="submission" date="2022-06" db="EMBL/GenBank/DDBJ databases">
        <authorList>
            <person name="Berger JAMES D."/>
            <person name="Berger JAMES D."/>
        </authorList>
    </citation>
    <scope>NUCLEOTIDE SEQUENCE [LARGE SCALE GENOMIC DNA]</scope>
</reference>
<accession>A0AA85JSW6</accession>
<dbReference type="Pfam" id="PF14604">
    <property type="entry name" value="SH3_9"/>
    <property type="match status" value="1"/>
</dbReference>
<feature type="compositionally biased region" description="Polar residues" evidence="6">
    <location>
        <begin position="173"/>
        <end position="188"/>
    </location>
</feature>
<dbReference type="Gene3D" id="2.30.30.40">
    <property type="entry name" value="SH3 Domains"/>
    <property type="match status" value="1"/>
</dbReference>
<sequence>MTGNGEFEDQICSNGSSFWECRAYQRTVKRVDGANKLCSELCLMIQERAELEKAYSSNLKKWSARWLSFLDSGLEYGTGSCPWRGLCKEAEAISNIHLNVRNILLDEIQTGLKHWQKEHFHKSSLPPQNLKETKQFDQDFELAQKLWAKRLKRAHCTKKEYYQACKTERSLQVQVQNAKNDPSGTAEQNGDKKSTRCTGSYTIQLEHKKLKKIQEKLAKAEKDVQRTRNAYKLAIAELDTESARYVEEMTKVFTRTQDFERERLCFFKETFNNLHNALNVCAKADYDSIYNELAHSISQCDIESDLQWWSVNHGVDMPFVFPRFEEYSPELAAMSHKKRGTIIDHGLPVTLTNVTTISSPVDRHSTVTSTNNSEHNDVRLDNGVISSPNGPQSVIHTPFDDKASKMSTPPPTTTSADGDGNDEVVSSGACDSEVNDATYDDGRPGVKVRALYDYVGQEDDEISFVAGDVFDKLEEADDQGWCKGRKDGRAGLYPANYVEVLHKEDP</sequence>
<feature type="coiled-coil region" evidence="5">
    <location>
        <begin position="203"/>
        <end position="237"/>
    </location>
</feature>
<evidence type="ECO:0000256" key="2">
    <source>
        <dbReference type="ARBA" id="ARBA00023054"/>
    </source>
</evidence>
<dbReference type="FunFam" id="1.20.1270.60:FF:000205">
    <property type="entry name" value="Protein kinase C and casein kinase substrate in neurons protein 1"/>
    <property type="match status" value="1"/>
</dbReference>
<name>A0AA85JSW6_TRIRE</name>
<dbReference type="AlphaFoldDB" id="A0AA85JSW6"/>
<dbReference type="InterPro" id="IPR001452">
    <property type="entry name" value="SH3_domain"/>
</dbReference>
<dbReference type="InterPro" id="IPR001060">
    <property type="entry name" value="FCH_dom"/>
</dbReference>
<dbReference type="WBParaSite" id="TREG1_50680.2">
    <property type="protein sequence ID" value="TREG1_50680.2"/>
    <property type="gene ID" value="TREG1_50680"/>
</dbReference>
<dbReference type="GO" id="GO:0030100">
    <property type="term" value="P:regulation of endocytosis"/>
    <property type="evidence" value="ECO:0007669"/>
    <property type="project" value="TreeGrafter"/>
</dbReference>
<dbReference type="GO" id="GO:0097320">
    <property type="term" value="P:plasma membrane tubulation"/>
    <property type="evidence" value="ECO:0007669"/>
    <property type="project" value="TreeGrafter"/>
</dbReference>
<evidence type="ECO:0000313" key="9">
    <source>
        <dbReference type="Proteomes" id="UP000050795"/>
    </source>
</evidence>
<dbReference type="Proteomes" id="UP000050795">
    <property type="component" value="Unassembled WGS sequence"/>
</dbReference>
<evidence type="ECO:0000259" key="8">
    <source>
        <dbReference type="PROSITE" id="PS51741"/>
    </source>
</evidence>
<feature type="compositionally biased region" description="Polar residues" evidence="6">
    <location>
        <begin position="384"/>
        <end position="395"/>
    </location>
</feature>
<feature type="region of interest" description="Disordered" evidence="6">
    <location>
        <begin position="361"/>
        <end position="437"/>
    </location>
</feature>
<keyword evidence="1 3" id="KW-0728">SH3 domain</keyword>
<reference evidence="10" key="2">
    <citation type="submission" date="2023-11" db="UniProtKB">
        <authorList>
            <consortium name="WormBaseParasite"/>
        </authorList>
    </citation>
    <scope>IDENTIFICATION</scope>
</reference>
<feature type="domain" description="SH3" evidence="7">
    <location>
        <begin position="443"/>
        <end position="503"/>
    </location>
</feature>
<dbReference type="PRINTS" id="PR00452">
    <property type="entry name" value="SH3DOMAIN"/>
</dbReference>
<dbReference type="FunFam" id="2.30.30.40:FF:000014">
    <property type="entry name" value="Kinase C and casein kinase substrate in neurons protein"/>
    <property type="match status" value="1"/>
</dbReference>
<dbReference type="Gene3D" id="1.20.1270.60">
    <property type="entry name" value="Arfaptin homology (AH) domain/BAR domain"/>
    <property type="match status" value="1"/>
</dbReference>
<evidence type="ECO:0000256" key="1">
    <source>
        <dbReference type="ARBA" id="ARBA00022443"/>
    </source>
</evidence>
<dbReference type="CDD" id="cd07655">
    <property type="entry name" value="F-BAR_PACSIN"/>
    <property type="match status" value="1"/>
</dbReference>
<keyword evidence="9" id="KW-1185">Reference proteome</keyword>
<dbReference type="SMART" id="SM00326">
    <property type="entry name" value="SH3"/>
    <property type="match status" value="1"/>
</dbReference>
<keyword evidence="2 4" id="KW-0175">Coiled coil</keyword>
<dbReference type="PROSITE" id="PS50002">
    <property type="entry name" value="SH3"/>
    <property type="match status" value="1"/>
</dbReference>
<dbReference type="GO" id="GO:0005543">
    <property type="term" value="F:phospholipid binding"/>
    <property type="evidence" value="ECO:0007669"/>
    <property type="project" value="TreeGrafter"/>
</dbReference>
<evidence type="ECO:0000256" key="4">
    <source>
        <dbReference type="PROSITE-ProRule" id="PRU01077"/>
    </source>
</evidence>
<evidence type="ECO:0008006" key="11">
    <source>
        <dbReference type="Google" id="ProtNLM"/>
    </source>
</evidence>
<evidence type="ECO:0000259" key="7">
    <source>
        <dbReference type="PROSITE" id="PS50002"/>
    </source>
</evidence>